<dbReference type="AlphaFoldDB" id="A0A699U2S1"/>
<gene>
    <name evidence="1" type="ORF">Tci_889061</name>
</gene>
<comment type="caution">
    <text evidence="1">The sequence shown here is derived from an EMBL/GenBank/DDBJ whole genome shotgun (WGS) entry which is preliminary data.</text>
</comment>
<proteinExistence type="predicted"/>
<sequence length="67" mass="7763">SAQLARDLEAKFAQEDQIIREQAERDSEIARIHVERELKMMIAELDRNNEIVAKYLSEYKQAEAGVT</sequence>
<evidence type="ECO:0000313" key="1">
    <source>
        <dbReference type="EMBL" id="GFD17092.1"/>
    </source>
</evidence>
<feature type="non-terminal residue" evidence="1">
    <location>
        <position position="1"/>
    </location>
</feature>
<reference evidence="1" key="1">
    <citation type="journal article" date="2019" name="Sci. Rep.">
        <title>Draft genome of Tanacetum cinerariifolium, the natural source of mosquito coil.</title>
        <authorList>
            <person name="Yamashiro T."/>
            <person name="Shiraishi A."/>
            <person name="Satake H."/>
            <person name="Nakayama K."/>
        </authorList>
    </citation>
    <scope>NUCLEOTIDE SEQUENCE</scope>
</reference>
<protein>
    <submittedName>
        <fullName evidence="1">Uncharacterized protein</fullName>
    </submittedName>
</protein>
<name>A0A699U2S1_TANCI</name>
<dbReference type="EMBL" id="BKCJ011297794">
    <property type="protein sequence ID" value="GFD17092.1"/>
    <property type="molecule type" value="Genomic_DNA"/>
</dbReference>
<organism evidence="1">
    <name type="scientific">Tanacetum cinerariifolium</name>
    <name type="common">Dalmatian daisy</name>
    <name type="synonym">Chrysanthemum cinerariifolium</name>
    <dbReference type="NCBI Taxonomy" id="118510"/>
    <lineage>
        <taxon>Eukaryota</taxon>
        <taxon>Viridiplantae</taxon>
        <taxon>Streptophyta</taxon>
        <taxon>Embryophyta</taxon>
        <taxon>Tracheophyta</taxon>
        <taxon>Spermatophyta</taxon>
        <taxon>Magnoliopsida</taxon>
        <taxon>eudicotyledons</taxon>
        <taxon>Gunneridae</taxon>
        <taxon>Pentapetalae</taxon>
        <taxon>asterids</taxon>
        <taxon>campanulids</taxon>
        <taxon>Asterales</taxon>
        <taxon>Asteraceae</taxon>
        <taxon>Asteroideae</taxon>
        <taxon>Anthemideae</taxon>
        <taxon>Anthemidinae</taxon>
        <taxon>Tanacetum</taxon>
    </lineage>
</organism>
<accession>A0A699U2S1</accession>